<dbReference type="Proteomes" id="UP000480246">
    <property type="component" value="Unassembled WGS sequence"/>
</dbReference>
<feature type="region of interest" description="Disordered" evidence="1">
    <location>
        <begin position="58"/>
        <end position="83"/>
    </location>
</feature>
<accession>A0A7C8L8K3</accession>
<dbReference type="Pfam" id="PF09579">
    <property type="entry name" value="Spore_YtfJ"/>
    <property type="match status" value="1"/>
</dbReference>
<evidence type="ECO:0000256" key="1">
    <source>
        <dbReference type="SAM" id="MobiDB-lite"/>
    </source>
</evidence>
<evidence type="ECO:0000313" key="2">
    <source>
        <dbReference type="EMBL" id="KAB8138271.1"/>
    </source>
</evidence>
<keyword evidence="3" id="KW-1185">Reference proteome</keyword>
<gene>
    <name evidence="2" type="primary">ytfJ</name>
    <name evidence="2" type="ORF">F9U64_05635</name>
</gene>
<sequence>MEENVHPLEGFMSLTMENLKQMIEVDTAIGKPIDAPDGSVIIPLSKVKFGFAAGGSEFLGKNQNQSQNQKSQDQGSEMIIPFGGGSGGGVSITPTAFLVANRSGVELITLNESTRVYEKMLDKGPQFIDQIMGMMKGDSKNSSNNDKDEEKSRNYR</sequence>
<feature type="compositionally biased region" description="Basic and acidic residues" evidence="1">
    <location>
        <begin position="145"/>
        <end position="156"/>
    </location>
</feature>
<feature type="region of interest" description="Disordered" evidence="1">
    <location>
        <begin position="135"/>
        <end position="156"/>
    </location>
</feature>
<evidence type="ECO:0000313" key="3">
    <source>
        <dbReference type="Proteomes" id="UP000480246"/>
    </source>
</evidence>
<reference evidence="2 3" key="1">
    <citation type="submission" date="2019-10" db="EMBL/GenBank/DDBJ databases">
        <title>Gracilibacillus sp. nov. isolated from rice seeds.</title>
        <authorList>
            <person name="He S."/>
        </authorList>
    </citation>
    <scope>NUCLEOTIDE SEQUENCE [LARGE SCALE GENOMIC DNA]</scope>
    <source>
        <strain evidence="2 3">TD8</strain>
    </source>
</reference>
<dbReference type="PANTHER" id="PTHR39162:SF1">
    <property type="entry name" value="SPORULATION PROTEIN YTFJ"/>
    <property type="match status" value="1"/>
</dbReference>
<dbReference type="OrthoDB" id="9796262at2"/>
<comment type="caution">
    <text evidence="2">The sequence shown here is derived from an EMBL/GenBank/DDBJ whole genome shotgun (WGS) entry which is preliminary data.</text>
</comment>
<name>A0A7C8L8K3_9BACI</name>
<organism evidence="2 3">
    <name type="scientific">Gracilibacillus oryzae</name>
    <dbReference type="NCBI Taxonomy" id="1672701"/>
    <lineage>
        <taxon>Bacteria</taxon>
        <taxon>Bacillati</taxon>
        <taxon>Bacillota</taxon>
        <taxon>Bacilli</taxon>
        <taxon>Bacillales</taxon>
        <taxon>Bacillaceae</taxon>
        <taxon>Gracilibacillus</taxon>
    </lineage>
</organism>
<dbReference type="PANTHER" id="PTHR39162">
    <property type="entry name" value="GLL3345 PROTEIN"/>
    <property type="match status" value="1"/>
</dbReference>
<protein>
    <submittedName>
        <fullName evidence="2">Sporulation protein YtfJ</fullName>
    </submittedName>
</protein>
<dbReference type="PIRSF" id="PIRSF021377">
    <property type="entry name" value="YtfJ"/>
    <property type="match status" value="1"/>
</dbReference>
<dbReference type="AlphaFoldDB" id="A0A7C8L8K3"/>
<dbReference type="RefSeq" id="WP_153402031.1">
    <property type="nucleotide sequence ID" value="NZ_ML762426.1"/>
</dbReference>
<dbReference type="EMBL" id="WEID01000021">
    <property type="protein sequence ID" value="KAB8138271.1"/>
    <property type="molecule type" value="Genomic_DNA"/>
</dbReference>
<dbReference type="NCBIfam" id="TIGR02874">
    <property type="entry name" value="spore_ytfJ"/>
    <property type="match status" value="1"/>
</dbReference>
<dbReference type="InterPro" id="IPR014229">
    <property type="entry name" value="Spore_YtfJ"/>
</dbReference>
<proteinExistence type="predicted"/>
<feature type="compositionally biased region" description="Low complexity" evidence="1">
    <location>
        <begin position="60"/>
        <end position="76"/>
    </location>
</feature>